<dbReference type="EMBL" id="CQEM01000001">
    <property type="protein sequence ID" value="CNK62340.1"/>
    <property type="molecule type" value="Genomic_DNA"/>
</dbReference>
<dbReference type="Proteomes" id="UP000040088">
    <property type="component" value="Unassembled WGS sequence"/>
</dbReference>
<reference evidence="2" key="1">
    <citation type="submission" date="2015-03" db="EMBL/GenBank/DDBJ databases">
        <authorList>
            <consortium name="Pathogen Informatics"/>
        </authorList>
    </citation>
    <scope>NUCLEOTIDE SEQUENCE [LARGE SCALE GENOMIC DNA]</scope>
    <source>
        <strain evidence="2">IP27925</strain>
    </source>
</reference>
<accession>A0A0T9T550</accession>
<name>A0A0T9T550_YERAE</name>
<dbReference type="RefSeq" id="WP_050124928.1">
    <property type="nucleotide sequence ID" value="NZ_CQEM01000001.1"/>
</dbReference>
<proteinExistence type="predicted"/>
<protein>
    <submittedName>
        <fullName evidence="1">Pathogenicity island chaperone protein SpiC</fullName>
    </submittedName>
</protein>
<organism evidence="1 2">
    <name type="scientific">Yersinia aleksiciae</name>
    <dbReference type="NCBI Taxonomy" id="263819"/>
    <lineage>
        <taxon>Bacteria</taxon>
        <taxon>Pseudomonadati</taxon>
        <taxon>Pseudomonadota</taxon>
        <taxon>Gammaproteobacteria</taxon>
        <taxon>Enterobacterales</taxon>
        <taxon>Yersiniaceae</taxon>
        <taxon>Yersinia</taxon>
    </lineage>
</organism>
<gene>
    <name evidence="1" type="ORF">ERS008460_00408</name>
</gene>
<sequence>MQEMLRMQPLISNIDSSDINIVEFTLMDIPSKAMDYNHSICIGVFFIDRKMISDVTIRYITLMLVSLEETQDFALQLNDGYWWLWFRYTVDDNVTSEDEHQTLSINLQQIHSVIQYLNSLVITVNSSKTKNLTGQERKVSRVIS</sequence>
<evidence type="ECO:0000313" key="2">
    <source>
        <dbReference type="Proteomes" id="UP000040088"/>
    </source>
</evidence>
<dbReference type="AlphaFoldDB" id="A0A0T9T550"/>
<evidence type="ECO:0000313" key="1">
    <source>
        <dbReference type="EMBL" id="CNK62340.1"/>
    </source>
</evidence>